<dbReference type="InterPro" id="IPR001214">
    <property type="entry name" value="SET_dom"/>
</dbReference>
<organism evidence="2 3">
    <name type="scientific">Amycolatopsis magusensis</name>
    <dbReference type="NCBI Taxonomy" id="882444"/>
    <lineage>
        <taxon>Bacteria</taxon>
        <taxon>Bacillati</taxon>
        <taxon>Actinomycetota</taxon>
        <taxon>Actinomycetes</taxon>
        <taxon>Pseudonocardiales</taxon>
        <taxon>Pseudonocardiaceae</taxon>
        <taxon>Amycolatopsis</taxon>
    </lineage>
</organism>
<dbReference type="InterPro" id="IPR053201">
    <property type="entry name" value="Flavunoidine_N-MTase"/>
</dbReference>
<dbReference type="PANTHER" id="PTHR12350:SF19">
    <property type="entry name" value="SET DOMAIN-CONTAINING PROTEIN"/>
    <property type="match status" value="1"/>
</dbReference>
<reference evidence="2 3" key="1">
    <citation type="submission" date="2021-03" db="EMBL/GenBank/DDBJ databases">
        <title>Sequencing the genomes of 1000 actinobacteria strains.</title>
        <authorList>
            <person name="Klenk H.-P."/>
        </authorList>
    </citation>
    <scope>NUCLEOTIDE SEQUENCE [LARGE SCALE GENOMIC DNA]</scope>
    <source>
        <strain evidence="2 3">DSM 45510</strain>
    </source>
</reference>
<dbReference type="PROSITE" id="PS50280">
    <property type="entry name" value="SET"/>
    <property type="match status" value="1"/>
</dbReference>
<evidence type="ECO:0000313" key="2">
    <source>
        <dbReference type="EMBL" id="MBP2185523.1"/>
    </source>
</evidence>
<gene>
    <name evidence="2" type="ORF">JOM49_007049</name>
</gene>
<evidence type="ECO:0000259" key="1">
    <source>
        <dbReference type="PROSITE" id="PS50280"/>
    </source>
</evidence>
<evidence type="ECO:0000313" key="3">
    <source>
        <dbReference type="Proteomes" id="UP000741013"/>
    </source>
</evidence>
<name>A0ABS4Q1H5_9PSEU</name>
<feature type="domain" description="SET" evidence="1">
    <location>
        <begin position="1"/>
        <end position="81"/>
    </location>
</feature>
<proteinExistence type="predicted"/>
<protein>
    <recommendedName>
        <fullName evidence="1">SET domain-containing protein</fullName>
    </recommendedName>
</protein>
<accession>A0ABS4Q1H5</accession>
<dbReference type="Proteomes" id="UP000741013">
    <property type="component" value="Unassembled WGS sequence"/>
</dbReference>
<comment type="caution">
    <text evidence="2">The sequence shown here is derived from an EMBL/GenBank/DDBJ whole genome shotgun (WGS) entry which is preliminary data.</text>
</comment>
<dbReference type="EMBL" id="JAGGMS010000001">
    <property type="protein sequence ID" value="MBP2185523.1"/>
    <property type="molecule type" value="Genomic_DNA"/>
</dbReference>
<dbReference type="Pfam" id="PF00856">
    <property type="entry name" value="SET"/>
    <property type="match status" value="1"/>
</dbReference>
<keyword evidence="3" id="KW-1185">Reference proteome</keyword>
<dbReference type="SUPFAM" id="SSF82199">
    <property type="entry name" value="SET domain"/>
    <property type="match status" value="1"/>
</dbReference>
<sequence length="135" mass="15115">MRRFRPGETVVVGRRVRDLPERTIHSVQTGWNRHVELDRPAVLVNHSCEPNVGIVDNTFDGYDFLALDTIAPGEEITWDNAASEWESIAVPSCLCRSRRCRGASLGYRCLTAAQIAHLGRYTARYLIASPPAPRP</sequence>
<dbReference type="PANTHER" id="PTHR12350">
    <property type="entry name" value="HISTONE-LYSINE N-METHYLTRANSFERASE-RELATED"/>
    <property type="match status" value="1"/>
</dbReference>
<dbReference type="InterPro" id="IPR046341">
    <property type="entry name" value="SET_dom_sf"/>
</dbReference>
<dbReference type="Gene3D" id="2.170.270.10">
    <property type="entry name" value="SET domain"/>
    <property type="match status" value="1"/>
</dbReference>